<evidence type="ECO:0000256" key="2">
    <source>
        <dbReference type="SAM" id="MobiDB-lite"/>
    </source>
</evidence>
<sequence>MLMDPDDSLSGVTLQICDVLMRFEVHLSLRPHSLHLTANLHITRYSTLHRESIRSRGPARTTHAPQRGATSTSPHPLKQASDPARTMRLYHGPQVPQAVGHGNRRDRTRRVFLPLPPLLPQDSDTVVDSQEDDEELTVPWKVLLPLGPQLRCSLHQELLFCHKRGLLPRKRPELQSVLQRHREQRERVERPLSDLDRHLQTCTLRRTALESEDERRRRPIEPEYVKVKGALRHISVFPQ</sequence>
<organism evidence="3 4">
    <name type="scientific">Knipowitschia caucasica</name>
    <name type="common">Caucasian dwarf goby</name>
    <name type="synonym">Pomatoschistus caucasicus</name>
    <dbReference type="NCBI Taxonomy" id="637954"/>
    <lineage>
        <taxon>Eukaryota</taxon>
        <taxon>Metazoa</taxon>
        <taxon>Chordata</taxon>
        <taxon>Craniata</taxon>
        <taxon>Vertebrata</taxon>
        <taxon>Euteleostomi</taxon>
        <taxon>Actinopterygii</taxon>
        <taxon>Neopterygii</taxon>
        <taxon>Teleostei</taxon>
        <taxon>Neoteleostei</taxon>
        <taxon>Acanthomorphata</taxon>
        <taxon>Gobiaria</taxon>
        <taxon>Gobiiformes</taxon>
        <taxon>Gobioidei</taxon>
        <taxon>Gobiidae</taxon>
        <taxon>Gobiinae</taxon>
        <taxon>Knipowitschia</taxon>
    </lineage>
</organism>
<feature type="region of interest" description="Disordered" evidence="2">
    <location>
        <begin position="50"/>
        <end position="81"/>
    </location>
</feature>
<keyword evidence="1" id="KW-0175">Coiled coil</keyword>
<dbReference type="EMBL" id="OZ035828">
    <property type="protein sequence ID" value="CAL1608397.1"/>
    <property type="molecule type" value="Genomic_DNA"/>
</dbReference>
<dbReference type="InterPro" id="IPR009533">
    <property type="entry name" value="FAM107"/>
</dbReference>
<dbReference type="Pfam" id="PF06625">
    <property type="entry name" value="DUF1151"/>
    <property type="match status" value="1"/>
</dbReference>
<dbReference type="AlphaFoldDB" id="A0AAV2M4Y0"/>
<protein>
    <submittedName>
        <fullName evidence="3">Uncharacterized protein</fullName>
    </submittedName>
</protein>
<evidence type="ECO:0000313" key="4">
    <source>
        <dbReference type="Proteomes" id="UP001497482"/>
    </source>
</evidence>
<dbReference type="PANTHER" id="PTHR16768:SF7">
    <property type="entry name" value="PROTEIN FAM107B-LIKE"/>
    <property type="match status" value="1"/>
</dbReference>
<proteinExistence type="predicted"/>
<dbReference type="PANTHER" id="PTHR16768">
    <property type="entry name" value="DOWN REGULATED IN RENAL CARCINOMA 1/TU3A"/>
    <property type="match status" value="1"/>
</dbReference>
<name>A0AAV2M4Y0_KNICA</name>
<keyword evidence="4" id="KW-1185">Reference proteome</keyword>
<evidence type="ECO:0000256" key="1">
    <source>
        <dbReference type="ARBA" id="ARBA00023054"/>
    </source>
</evidence>
<gene>
    <name evidence="3" type="ORF">KC01_LOCUS35337</name>
</gene>
<accession>A0AAV2M4Y0</accession>
<dbReference type="Proteomes" id="UP001497482">
    <property type="component" value="Chromosome 6"/>
</dbReference>
<reference evidence="3 4" key="1">
    <citation type="submission" date="2024-04" db="EMBL/GenBank/DDBJ databases">
        <authorList>
            <person name="Waldvogel A.-M."/>
            <person name="Schoenle A."/>
        </authorList>
    </citation>
    <scope>NUCLEOTIDE SEQUENCE [LARGE SCALE GENOMIC DNA]</scope>
</reference>
<evidence type="ECO:0000313" key="3">
    <source>
        <dbReference type="EMBL" id="CAL1608397.1"/>
    </source>
</evidence>